<protein>
    <submittedName>
        <fullName evidence="10">TonB-dependent receptor</fullName>
    </submittedName>
</protein>
<keyword evidence="7 8" id="KW-0998">Cell outer membrane</keyword>
<proteinExistence type="inferred from homology"/>
<gene>
    <name evidence="10" type="ORF">IAC06_06235</name>
</gene>
<evidence type="ECO:0000256" key="1">
    <source>
        <dbReference type="ARBA" id="ARBA00004571"/>
    </source>
</evidence>
<dbReference type="Proteomes" id="UP000823661">
    <property type="component" value="Unassembled WGS sequence"/>
</dbReference>
<keyword evidence="5" id="KW-0798">TonB box</keyword>
<keyword evidence="3 8" id="KW-1134">Transmembrane beta strand</keyword>
<dbReference type="InterPro" id="IPR036942">
    <property type="entry name" value="Beta-barrel_TonB_sf"/>
</dbReference>
<comment type="similarity">
    <text evidence="8">Belongs to the TonB-dependent receptor family.</text>
</comment>
<evidence type="ECO:0000256" key="5">
    <source>
        <dbReference type="ARBA" id="ARBA00023077"/>
    </source>
</evidence>
<evidence type="ECO:0000259" key="9">
    <source>
        <dbReference type="Pfam" id="PF00593"/>
    </source>
</evidence>
<reference evidence="10" key="1">
    <citation type="submission" date="2020-10" db="EMBL/GenBank/DDBJ databases">
        <authorList>
            <person name="Gilroy R."/>
        </authorList>
    </citation>
    <scope>NUCLEOTIDE SEQUENCE</scope>
    <source>
        <strain evidence="10">B1-20833</strain>
    </source>
</reference>
<dbReference type="GO" id="GO:0009279">
    <property type="term" value="C:cell outer membrane"/>
    <property type="evidence" value="ECO:0007669"/>
    <property type="project" value="UniProtKB-SubCell"/>
</dbReference>
<evidence type="ECO:0000256" key="6">
    <source>
        <dbReference type="ARBA" id="ARBA00023136"/>
    </source>
</evidence>
<dbReference type="SUPFAM" id="SSF56935">
    <property type="entry name" value="Porins"/>
    <property type="match status" value="1"/>
</dbReference>
<dbReference type="Pfam" id="PF00593">
    <property type="entry name" value="TonB_dep_Rec_b-barrel"/>
    <property type="match status" value="1"/>
</dbReference>
<dbReference type="InterPro" id="IPR000531">
    <property type="entry name" value="Beta-barrel_TonB"/>
</dbReference>
<evidence type="ECO:0000256" key="3">
    <source>
        <dbReference type="ARBA" id="ARBA00022452"/>
    </source>
</evidence>
<keyword evidence="10" id="KW-0675">Receptor</keyword>
<feature type="domain" description="TonB-dependent receptor-like beta-barrel" evidence="9">
    <location>
        <begin position="71"/>
        <end position="407"/>
    </location>
</feature>
<organism evidence="10 11">
    <name type="scientific">Candidatus Cryptobacteroides intestinavium</name>
    <dbReference type="NCBI Taxonomy" id="2840766"/>
    <lineage>
        <taxon>Bacteria</taxon>
        <taxon>Pseudomonadati</taxon>
        <taxon>Bacteroidota</taxon>
        <taxon>Bacteroidia</taxon>
        <taxon>Bacteroidales</taxon>
        <taxon>Candidatus Cryptobacteroides</taxon>
    </lineage>
</organism>
<keyword evidence="6 8" id="KW-0472">Membrane</keyword>
<dbReference type="AlphaFoldDB" id="A0A9D9HIL0"/>
<evidence type="ECO:0000313" key="10">
    <source>
        <dbReference type="EMBL" id="MBO8452463.1"/>
    </source>
</evidence>
<reference evidence="10" key="2">
    <citation type="journal article" date="2021" name="PeerJ">
        <title>Extensive microbial diversity within the chicken gut microbiome revealed by metagenomics and culture.</title>
        <authorList>
            <person name="Gilroy R."/>
            <person name="Ravi A."/>
            <person name="Getino M."/>
            <person name="Pursley I."/>
            <person name="Horton D.L."/>
            <person name="Alikhan N.F."/>
            <person name="Baker D."/>
            <person name="Gharbi K."/>
            <person name="Hall N."/>
            <person name="Watson M."/>
            <person name="Adriaenssens E.M."/>
            <person name="Foster-Nyarko E."/>
            <person name="Jarju S."/>
            <person name="Secka A."/>
            <person name="Antonio M."/>
            <person name="Oren A."/>
            <person name="Chaudhuri R.R."/>
            <person name="La Ragione R."/>
            <person name="Hildebrand F."/>
            <person name="Pallen M.J."/>
        </authorList>
    </citation>
    <scope>NUCLEOTIDE SEQUENCE</scope>
    <source>
        <strain evidence="10">B1-20833</strain>
    </source>
</reference>
<evidence type="ECO:0000313" key="11">
    <source>
        <dbReference type="Proteomes" id="UP000823661"/>
    </source>
</evidence>
<evidence type="ECO:0000256" key="8">
    <source>
        <dbReference type="PROSITE-ProRule" id="PRU01360"/>
    </source>
</evidence>
<keyword evidence="2 8" id="KW-0813">Transport</keyword>
<accession>A0A9D9HIL0</accession>
<comment type="subcellular location">
    <subcellularLocation>
        <location evidence="1 8">Cell outer membrane</location>
        <topology evidence="1 8">Multi-pass membrane protein</topology>
    </subcellularLocation>
</comment>
<comment type="caution">
    <text evidence="10">The sequence shown here is derived from an EMBL/GenBank/DDBJ whole genome shotgun (WGS) entry which is preliminary data.</text>
</comment>
<name>A0A9D9HIL0_9BACT</name>
<sequence length="649" mass="74337">MSLYYVDRHVPEGAFPYSDWSWNPLQEMDNRSLTSTSSVARIQAGFTVKIWKGLSFDSRVQYEMMDSHTHNYYNENTYTVRNEVNTSSTWDKETNVVTANLPTGGFLDQSRTRRDVITFRNQINFNHTFVDRHAIAFVAGVETIDNRYQSFGSPRTYGYNDETLSVGNFPNGIGGTGVYQLTDWQDYNLTLDYQNSFSYMTDRYFSAFGNLSYTYDNRYIVSGSARTDASNLITDDPKYRYSPFWSVGASWQIANESFMEDVSWIDQLTLRATFGYNGNVDKSTTFKPLVNISSSPNVVTGELTGSMSSYGNPTLRWERTGTWDVGVDFNFFRSKLYGKIDVYNKHSEDLIADVTIPAVQGTTSMRLNNGEILNRGFELEVGSALRISRNVTWDGMLTLSYNRNRVASLQQEPTYPYALAMYAGTSSAWMEGYDMSTLWCYQYGGLINTGTEDAPAMKPTILHKSGLRETFDTWPTGEPMDVSYYMGVMTAPWNMSFSTSFHVYDFDISLILTGKFGHKFMRESFNYPGISGRSIPNAKYYEVVNGDPNEIIPLPQTEIEERYYFWDRFYPYMSYLVADASHIRVQEINVAYNLPKTAVARLRMQSLQVYLQCNNPFNIYFNGYGEDPEFGRGSMRLQAAYTIGLKFKF</sequence>
<dbReference type="InterPro" id="IPR039426">
    <property type="entry name" value="TonB-dep_rcpt-like"/>
</dbReference>
<dbReference type="PROSITE" id="PS52016">
    <property type="entry name" value="TONB_DEPENDENT_REC_3"/>
    <property type="match status" value="1"/>
</dbReference>
<keyword evidence="4 8" id="KW-0812">Transmembrane</keyword>
<evidence type="ECO:0000256" key="2">
    <source>
        <dbReference type="ARBA" id="ARBA00022448"/>
    </source>
</evidence>
<evidence type="ECO:0000256" key="7">
    <source>
        <dbReference type="ARBA" id="ARBA00023237"/>
    </source>
</evidence>
<dbReference type="EMBL" id="JADIMI010000061">
    <property type="protein sequence ID" value="MBO8452463.1"/>
    <property type="molecule type" value="Genomic_DNA"/>
</dbReference>
<dbReference type="Gene3D" id="2.40.170.20">
    <property type="entry name" value="TonB-dependent receptor, beta-barrel domain"/>
    <property type="match status" value="1"/>
</dbReference>
<evidence type="ECO:0000256" key="4">
    <source>
        <dbReference type="ARBA" id="ARBA00022692"/>
    </source>
</evidence>